<evidence type="ECO:0000256" key="1">
    <source>
        <dbReference type="ARBA" id="ARBA00012122"/>
    </source>
</evidence>
<keyword evidence="5" id="KW-0547">Nucleotide-binding</keyword>
<dbReference type="InterPro" id="IPR000600">
    <property type="entry name" value="ROK"/>
</dbReference>
<organism evidence="14 15">
    <name type="scientific">Sodalis praecaptivus</name>
    <dbReference type="NCBI Taxonomy" id="1239307"/>
    <lineage>
        <taxon>Bacteria</taxon>
        <taxon>Pseudomonadati</taxon>
        <taxon>Pseudomonadota</taxon>
        <taxon>Gammaproteobacteria</taxon>
        <taxon>Enterobacterales</taxon>
        <taxon>Bruguierivoracaceae</taxon>
        <taxon>Sodalis</taxon>
    </lineage>
</organism>
<dbReference type="SUPFAM" id="SSF53067">
    <property type="entry name" value="Actin-like ATPase domain"/>
    <property type="match status" value="1"/>
</dbReference>
<dbReference type="InterPro" id="IPR043129">
    <property type="entry name" value="ATPase_NBD"/>
</dbReference>
<dbReference type="GO" id="GO:0045127">
    <property type="term" value="F:N-acetylglucosamine kinase activity"/>
    <property type="evidence" value="ECO:0007669"/>
    <property type="project" value="UniProtKB-EC"/>
</dbReference>
<protein>
    <recommendedName>
        <fullName evidence="2">N-acetyl-D-glucosamine kinase</fullName>
        <ecNumber evidence="1">2.7.1.59</ecNumber>
    </recommendedName>
    <alternativeName>
        <fullName evidence="10">GlcNAc kinase</fullName>
    </alternativeName>
</protein>
<dbReference type="EMBL" id="CP006569">
    <property type="protein sequence ID" value="AHF78729.1"/>
    <property type="molecule type" value="Genomic_DNA"/>
</dbReference>
<evidence type="ECO:0000256" key="9">
    <source>
        <dbReference type="ARBA" id="ARBA00023277"/>
    </source>
</evidence>
<evidence type="ECO:0000256" key="2">
    <source>
        <dbReference type="ARBA" id="ARBA00014974"/>
    </source>
</evidence>
<dbReference type="PANTHER" id="PTHR18964:SF162">
    <property type="entry name" value="N-ACETYL-D-GLUCOSAMINE KINASE"/>
    <property type="match status" value="1"/>
</dbReference>
<dbReference type="CDD" id="cd24057">
    <property type="entry name" value="ASKHA_NBD_ROK_NAGK"/>
    <property type="match status" value="1"/>
</dbReference>
<dbReference type="PATRIC" id="fig|1239307.3.peg.4149"/>
<dbReference type="KEGG" id="sod:Sant_3749"/>
<keyword evidence="4" id="KW-0479">Metal-binding</keyword>
<evidence type="ECO:0000313" key="14">
    <source>
        <dbReference type="EMBL" id="AHF78729.1"/>
    </source>
</evidence>
<evidence type="ECO:0000256" key="13">
    <source>
        <dbReference type="ARBA" id="ARBA00049065"/>
    </source>
</evidence>
<evidence type="ECO:0000256" key="3">
    <source>
        <dbReference type="ARBA" id="ARBA00022679"/>
    </source>
</evidence>
<evidence type="ECO:0000256" key="10">
    <source>
        <dbReference type="ARBA" id="ARBA00031123"/>
    </source>
</evidence>
<keyword evidence="7" id="KW-0862">Zinc</keyword>
<comment type="pathway">
    <text evidence="11">Cell wall biogenesis; peptidoglycan recycling.</text>
</comment>
<keyword evidence="8" id="KW-0067">ATP-binding</keyword>
<dbReference type="PANTHER" id="PTHR18964">
    <property type="entry name" value="ROK (REPRESSOR, ORF, KINASE) FAMILY"/>
    <property type="match status" value="1"/>
</dbReference>
<dbReference type="Gene3D" id="3.30.420.40">
    <property type="match status" value="2"/>
</dbReference>
<keyword evidence="15" id="KW-1185">Reference proteome</keyword>
<dbReference type="GO" id="GO:0005524">
    <property type="term" value="F:ATP binding"/>
    <property type="evidence" value="ECO:0007669"/>
    <property type="project" value="UniProtKB-KW"/>
</dbReference>
<evidence type="ECO:0000313" key="15">
    <source>
        <dbReference type="Proteomes" id="UP000019028"/>
    </source>
</evidence>
<comment type="catalytic activity">
    <reaction evidence="13">
        <text>N-acetyl-D-glucosamine + ATP = N-acetyl-D-glucosamine 6-phosphate + ADP + H(+)</text>
        <dbReference type="Rhea" id="RHEA:17417"/>
        <dbReference type="ChEBI" id="CHEBI:15378"/>
        <dbReference type="ChEBI" id="CHEBI:30616"/>
        <dbReference type="ChEBI" id="CHEBI:57513"/>
        <dbReference type="ChEBI" id="CHEBI:456216"/>
        <dbReference type="ChEBI" id="CHEBI:506227"/>
        <dbReference type="EC" id="2.7.1.59"/>
    </reaction>
</comment>
<evidence type="ECO:0000256" key="8">
    <source>
        <dbReference type="ARBA" id="ARBA00022840"/>
    </source>
</evidence>
<evidence type="ECO:0000256" key="12">
    <source>
        <dbReference type="ARBA" id="ARBA00038116"/>
    </source>
</evidence>
<evidence type="ECO:0000256" key="11">
    <source>
        <dbReference type="ARBA" id="ARBA00037880"/>
    </source>
</evidence>
<evidence type="ECO:0000256" key="4">
    <source>
        <dbReference type="ARBA" id="ARBA00022723"/>
    </source>
</evidence>
<dbReference type="OrthoDB" id="9810372at2"/>
<evidence type="ECO:0000256" key="6">
    <source>
        <dbReference type="ARBA" id="ARBA00022777"/>
    </source>
</evidence>
<dbReference type="GO" id="GO:0046872">
    <property type="term" value="F:metal ion binding"/>
    <property type="evidence" value="ECO:0007669"/>
    <property type="project" value="UniProtKB-KW"/>
</dbReference>
<gene>
    <name evidence="14" type="ORF">Sant_3749</name>
</gene>
<keyword evidence="6 14" id="KW-0418">Kinase</keyword>
<dbReference type="EC" id="2.7.1.59" evidence="1"/>
<sequence>MRYGFDIGGTKMELAAYDDLLNQVWCQRVSTPGEDYAAFLAAVKQLVQRADGELGVTGRIGIGLPGVVHPQTRRQLSANVPCLTGRCLADDLEKMLGRPVAIGNDCHCFALSEASTPQTAACRVVFGAVIGTGAGGGLVIDRRLQRGRNGMAGEWGHLPIPASLVQRYALPLFPCGCGLTGCYERYVSGPGLLALSQHRGHPADSLPALMARYRAGDPHARDLFDLFIDILACALAGLQMVVDADAFVLGGGLSNISEIYPLLPAAMGRWLFPGYAPAPVMPPVYGDSSGVRGAALLSEEGAGRDD</sequence>
<dbReference type="Pfam" id="PF00480">
    <property type="entry name" value="ROK"/>
    <property type="match status" value="1"/>
</dbReference>
<evidence type="ECO:0000256" key="7">
    <source>
        <dbReference type="ARBA" id="ARBA00022833"/>
    </source>
</evidence>
<dbReference type="RefSeq" id="WP_025423850.1">
    <property type="nucleotide sequence ID" value="NZ_CP006569.1"/>
</dbReference>
<keyword evidence="3" id="KW-0808">Transferase</keyword>
<comment type="similarity">
    <text evidence="12">Belongs to the ROK (NagC/XylR) family. NagK subfamily.</text>
</comment>
<reference evidence="14 15" key="1">
    <citation type="journal article" date="2014" name="Genome Biol. Evol.">
        <title>Genome degeneration and adaptation in a nascent stage of symbiosis.</title>
        <authorList>
            <person name="Oakeson K.F."/>
            <person name="Gil R."/>
            <person name="Clayton A.L."/>
            <person name="Dunn D.M."/>
            <person name="von Niederhausern A.C."/>
            <person name="Hamil C."/>
            <person name="Aoyagi A."/>
            <person name="Duval B."/>
            <person name="Baca A."/>
            <person name="Silva F.J."/>
            <person name="Vallier A."/>
            <person name="Jackson D.G."/>
            <person name="Latorre A."/>
            <person name="Weiss R.B."/>
            <person name="Heddi A."/>
            <person name="Moya A."/>
            <person name="Dale C."/>
        </authorList>
    </citation>
    <scope>NUCLEOTIDE SEQUENCE [LARGE SCALE GENOMIC DNA]</scope>
    <source>
        <strain evidence="14 15">HS1</strain>
    </source>
</reference>
<keyword evidence="9" id="KW-0119">Carbohydrate metabolism</keyword>
<name>W0HY91_9GAMM</name>
<proteinExistence type="inferred from homology"/>
<evidence type="ECO:0000256" key="5">
    <source>
        <dbReference type="ARBA" id="ARBA00022741"/>
    </source>
</evidence>
<dbReference type="HOGENOM" id="CLU_036604_0_3_6"/>
<dbReference type="Proteomes" id="UP000019028">
    <property type="component" value="Chromosome"/>
</dbReference>
<dbReference type="AlphaFoldDB" id="W0HY91"/>
<accession>W0HY91</accession>